<dbReference type="InterPro" id="IPR050339">
    <property type="entry name" value="CC_SR_Kinase"/>
</dbReference>
<reference evidence="9" key="1">
    <citation type="journal article" date="2020" name="Phytopathology">
        <title>Genome sequence of the chestnut blight fungus Cryphonectria parasitica EP155: A fundamental resource for an archetypical invasive plant pathogen.</title>
        <authorList>
            <person name="Crouch J.A."/>
            <person name="Dawe A."/>
            <person name="Aerts A."/>
            <person name="Barry K."/>
            <person name="Churchill A.C.L."/>
            <person name="Grimwood J."/>
            <person name="Hillman B."/>
            <person name="Milgroom M.G."/>
            <person name="Pangilinan J."/>
            <person name="Smith M."/>
            <person name="Salamov A."/>
            <person name="Schmutz J."/>
            <person name="Yadav J."/>
            <person name="Grigoriev I.V."/>
            <person name="Nuss D."/>
        </authorList>
    </citation>
    <scope>NUCLEOTIDE SEQUENCE</scope>
    <source>
        <strain evidence="9">EP155</strain>
    </source>
</reference>
<evidence type="ECO:0000256" key="2">
    <source>
        <dbReference type="ARBA" id="ARBA00022527"/>
    </source>
</evidence>
<dbReference type="EMBL" id="MU032345">
    <property type="protein sequence ID" value="KAF3768447.1"/>
    <property type="molecule type" value="Genomic_DNA"/>
</dbReference>
<evidence type="ECO:0000259" key="8">
    <source>
        <dbReference type="SMART" id="SM00220"/>
    </source>
</evidence>
<keyword evidence="2" id="KW-0723">Serine/threonine-protein kinase</keyword>
<dbReference type="SMART" id="SM00220">
    <property type="entry name" value="S_TKc"/>
    <property type="match status" value="1"/>
</dbReference>
<organism evidence="9 10">
    <name type="scientific">Cryphonectria parasitica (strain ATCC 38755 / EP155)</name>
    <dbReference type="NCBI Taxonomy" id="660469"/>
    <lineage>
        <taxon>Eukaryota</taxon>
        <taxon>Fungi</taxon>
        <taxon>Dikarya</taxon>
        <taxon>Ascomycota</taxon>
        <taxon>Pezizomycotina</taxon>
        <taxon>Sordariomycetes</taxon>
        <taxon>Sordariomycetidae</taxon>
        <taxon>Diaporthales</taxon>
        <taxon>Cryphonectriaceae</taxon>
        <taxon>Cryphonectria-Endothia species complex</taxon>
        <taxon>Cryphonectria</taxon>
    </lineage>
</organism>
<keyword evidence="10" id="KW-1185">Reference proteome</keyword>
<proteinExistence type="predicted"/>
<evidence type="ECO:0000313" key="9">
    <source>
        <dbReference type="EMBL" id="KAF3768447.1"/>
    </source>
</evidence>
<dbReference type="RefSeq" id="XP_040779408.1">
    <property type="nucleotide sequence ID" value="XM_040921197.1"/>
</dbReference>
<gene>
    <name evidence="9" type="ORF">M406DRAFT_336913</name>
</gene>
<dbReference type="GO" id="GO:0005634">
    <property type="term" value="C:nucleus"/>
    <property type="evidence" value="ECO:0007669"/>
    <property type="project" value="TreeGrafter"/>
</dbReference>
<dbReference type="GO" id="GO:0005737">
    <property type="term" value="C:cytoplasm"/>
    <property type="evidence" value="ECO:0007669"/>
    <property type="project" value="TreeGrafter"/>
</dbReference>
<evidence type="ECO:0000256" key="1">
    <source>
        <dbReference type="ARBA" id="ARBA00012513"/>
    </source>
</evidence>
<dbReference type="SUPFAM" id="SSF56112">
    <property type="entry name" value="Protein kinase-like (PK-like)"/>
    <property type="match status" value="1"/>
</dbReference>
<dbReference type="PANTHER" id="PTHR11042:SF160">
    <property type="entry name" value="EUKARYOTIC TRANSLATION INITIATION FACTOR 2-ALPHA KINASE 1"/>
    <property type="match status" value="1"/>
</dbReference>
<keyword evidence="3" id="KW-0808">Transferase</keyword>
<dbReference type="AlphaFoldDB" id="A0A9P4Y8S9"/>
<feature type="domain" description="Protein kinase" evidence="8">
    <location>
        <begin position="199"/>
        <end position="402"/>
    </location>
</feature>
<evidence type="ECO:0000256" key="5">
    <source>
        <dbReference type="ARBA" id="ARBA00022777"/>
    </source>
</evidence>
<name>A0A9P4Y8S9_CRYP1</name>
<dbReference type="GO" id="GO:0005524">
    <property type="term" value="F:ATP binding"/>
    <property type="evidence" value="ECO:0007669"/>
    <property type="project" value="UniProtKB-KW"/>
</dbReference>
<comment type="caution">
    <text evidence="9">The sequence shown here is derived from an EMBL/GenBank/DDBJ whole genome shotgun (WGS) entry which is preliminary data.</text>
</comment>
<dbReference type="Proteomes" id="UP000803844">
    <property type="component" value="Unassembled WGS sequence"/>
</dbReference>
<feature type="region of interest" description="Disordered" evidence="7">
    <location>
        <begin position="407"/>
        <end position="443"/>
    </location>
</feature>
<evidence type="ECO:0000256" key="4">
    <source>
        <dbReference type="ARBA" id="ARBA00022741"/>
    </source>
</evidence>
<evidence type="ECO:0000256" key="7">
    <source>
        <dbReference type="SAM" id="MobiDB-lite"/>
    </source>
</evidence>
<keyword evidence="6" id="KW-0067">ATP-binding</keyword>
<dbReference type="PANTHER" id="PTHR11042">
    <property type="entry name" value="EUKARYOTIC TRANSLATION INITIATION FACTOR 2-ALPHA KINASE EIF2-ALPHA KINASE -RELATED"/>
    <property type="match status" value="1"/>
</dbReference>
<accession>A0A9P4Y8S9</accession>
<dbReference type="OrthoDB" id="5979581at2759"/>
<keyword evidence="4" id="KW-0547">Nucleotide-binding</keyword>
<dbReference type="EC" id="2.7.11.1" evidence="1"/>
<dbReference type="InterPro" id="IPR011009">
    <property type="entry name" value="Kinase-like_dom_sf"/>
</dbReference>
<keyword evidence="5" id="KW-0418">Kinase</keyword>
<dbReference type="GeneID" id="63838326"/>
<sequence length="443" mass="49651">MQGQVCEARSIPFATLRPGNAPTPCLINKEDGIAYLLSLPPLPNGSRVGAGPSPSLPKTQTCCSKVDILLCPPGSSHSSKHARKSIKSIHAILLFHPESESLLLRNVCSLPIIYESGDVNGDDLTLRGGGPDSSCVLLRQSNHLHFGEYNFILEFNLQSQDYNTFTAERNRLCQIRPATRLGPVPNEQHFTLWDVRVHGEISNRLPESVHYGIQLHSGRPVAVKRIVYKVGRETGRRARAELQVASTSCGTSDGVLGMITSWCEHGESPPCWIEKEMDWLWRKLGDSTRLGYLHQTLSGLNKIHSRGFIHGRIRPKSLMIDIGSPPEVWTSSKETCYSSKADVWALAASWLRAFLIPPADLWRKGAAYSVYTSLYIACYLSMLAWEPDNRPSAEEALQHTAWEPLRRREQQRDDCRRRQREEEVMRGPADGAKKVRLLSPEKE</sequence>
<evidence type="ECO:0000256" key="3">
    <source>
        <dbReference type="ARBA" id="ARBA00022679"/>
    </source>
</evidence>
<dbReference type="Gene3D" id="1.10.510.10">
    <property type="entry name" value="Transferase(Phosphotransferase) domain 1"/>
    <property type="match status" value="2"/>
</dbReference>
<protein>
    <recommendedName>
        <fullName evidence="1">non-specific serine/threonine protein kinase</fullName>
        <ecNumber evidence="1">2.7.11.1</ecNumber>
    </recommendedName>
</protein>
<feature type="compositionally biased region" description="Basic and acidic residues" evidence="7">
    <location>
        <begin position="407"/>
        <end position="425"/>
    </location>
</feature>
<evidence type="ECO:0000313" key="10">
    <source>
        <dbReference type="Proteomes" id="UP000803844"/>
    </source>
</evidence>
<evidence type="ECO:0000256" key="6">
    <source>
        <dbReference type="ARBA" id="ARBA00022840"/>
    </source>
</evidence>
<dbReference type="InterPro" id="IPR000719">
    <property type="entry name" value="Prot_kinase_dom"/>
</dbReference>
<dbReference type="GO" id="GO:0004694">
    <property type="term" value="F:eukaryotic translation initiation factor 2alpha kinase activity"/>
    <property type="evidence" value="ECO:0007669"/>
    <property type="project" value="TreeGrafter"/>
</dbReference>